<evidence type="ECO:0000313" key="8">
    <source>
        <dbReference type="Proteomes" id="UP000249273"/>
    </source>
</evidence>
<keyword evidence="3" id="KW-0805">Transcription regulation</keyword>
<evidence type="ECO:0000313" key="7">
    <source>
        <dbReference type="EMBL" id="AWU47141.1"/>
    </source>
</evidence>
<reference evidence="7" key="1">
    <citation type="submission" date="2018-05" db="EMBL/GenBank/DDBJ databases">
        <title>Complete Genome Sequence of a Novel Sea Otter Poxvirus.</title>
        <authorList>
            <person name="Jacob J.M."/>
            <person name="Subramaniam K."/>
            <person name="Tu S.-L."/>
            <person name="Nielsen O."/>
            <person name="Tuomi P.A."/>
            <person name="Upton C."/>
            <person name="Waltzek T.B."/>
        </authorList>
    </citation>
    <scope>NUCLEOTIDE SEQUENCE [LARGE SCALE GENOMIC DNA]</scope>
    <source>
        <strain evidence="7">ELK</strain>
    </source>
</reference>
<sequence length="712" mass="82573">MLYTVSPQLVLLVGSGQSIERALYLSPYNEIDEKSMIYYFLKHHLDIHTPTLMKRHILLTMRIRQLKGYIQDLLQLDEDIIIYSHKNNLEYSYVDNTIFNPFTPTQKKTLIKIDGLLYNTYIDACNFLVVWVARAKDTPVPEFGSSEEINPYILKFETRMLEEFINLDLNMTVESKFNNIFRTNLRSTGLRQIMKKAQDQKMSIKILLSKTDEHFINLTGNKFILNGESLNLTVWNDDNVVALSSDGNTITVNNISLFTELVADLDPQMERIKGDITYTVYLSTPITSKIKLAIETSFIFIETATNNILLSVDKRISIILAKNHISIKVKNHIPNIERYFVFLVIAINRMFNSVQQSTDFTKIETVYWSRICQNSKNKNRKPTIIQSLYSDMIKVSNNFYRSATRDAFINSNGVIFSCIDPLAKYNNIGFLSIFHRLQKICIPCCFLKDQSHTETFSSCVYDKEIDRTTINPYVLNFGKVVTESKISFLPILFDKFFNEGYQADFETDNKRLRSTTGYYVVHYAGEGIIRLRTISDIIRYVNTDKNILIVGDIVYYPMNFSDIGNKIRIVVQEIVHNVLFIRKDIDNDKILFIESNKNPLKSLYPCVTNGDIIKSDSGLTLTTDGFYVDGKRFTENLSSQYITFTDNVQVSGPIAKYFSTLFKYVVTESLEYFMKTWMINIIMQFNITPETDVQYVKKKLEKFYPQKRSDMN</sequence>
<dbReference type="EMBL" id="MH427217">
    <property type="protein sequence ID" value="AWU47141.1"/>
    <property type="molecule type" value="Genomic_DNA"/>
</dbReference>
<dbReference type="GO" id="GO:0045893">
    <property type="term" value="P:positive regulation of DNA-templated transcription"/>
    <property type="evidence" value="ECO:0007669"/>
    <property type="project" value="InterPro"/>
</dbReference>
<accession>A0A2U9QHQ7</accession>
<dbReference type="Proteomes" id="UP000249273">
    <property type="component" value="Segment"/>
</dbReference>
<comment type="similarity">
    <text evidence="1">Belongs to the poxviridae VETF large subunit family.</text>
</comment>
<keyword evidence="8" id="KW-1185">Reference proteome</keyword>
<dbReference type="RefSeq" id="YP_009480634.1">
    <property type="nucleotide sequence ID" value="NC_037656.1"/>
</dbReference>
<organism evidence="7">
    <name type="scientific">Sea otter poxvirus</name>
    <dbReference type="NCBI Taxonomy" id="1416741"/>
    <lineage>
        <taxon>Viruses</taxon>
        <taxon>Varidnaviria</taxon>
        <taxon>Bamfordvirae</taxon>
        <taxon>Nucleocytoviricota</taxon>
        <taxon>Pokkesviricetes</taxon>
        <taxon>Chitovirales</taxon>
        <taxon>Poxviridae</taxon>
        <taxon>Chordopoxvirinae</taxon>
        <taxon>Mustelpoxvirus</taxon>
        <taxon>Mustelpoxvirus seaotterpox</taxon>
        <taxon>Sea otterpox virus</taxon>
    </lineage>
</organism>
<dbReference type="Pfam" id="PF04441">
    <property type="entry name" value="Pox_VERT_large"/>
    <property type="match status" value="1"/>
</dbReference>
<protein>
    <recommendedName>
        <fullName evidence="2">Early transcription factor 82 kDa subunit</fullName>
    </recommendedName>
    <alternativeName>
        <fullName evidence="6">ETF large subunit</fullName>
    </alternativeName>
</protein>
<gene>
    <name evidence="7" type="primary">SOPV-ELK-096</name>
</gene>
<dbReference type="InterPro" id="IPR007532">
    <property type="entry name" value="Poxvirus_early-TF_lsu"/>
</dbReference>
<evidence type="ECO:0000256" key="4">
    <source>
        <dbReference type="ARBA" id="ARBA00023125"/>
    </source>
</evidence>
<dbReference type="GeneID" id="36841093"/>
<keyword evidence="5" id="KW-0804">Transcription</keyword>
<evidence type="ECO:0000256" key="1">
    <source>
        <dbReference type="ARBA" id="ARBA00005576"/>
    </source>
</evidence>
<evidence type="ECO:0000256" key="2">
    <source>
        <dbReference type="ARBA" id="ARBA00018649"/>
    </source>
</evidence>
<dbReference type="KEGG" id="vg:36841093"/>
<proteinExistence type="inferred from homology"/>
<dbReference type="GO" id="GO:0003677">
    <property type="term" value="F:DNA binding"/>
    <property type="evidence" value="ECO:0007669"/>
    <property type="project" value="UniProtKB-KW"/>
</dbReference>
<dbReference type="OrthoDB" id="696at10239"/>
<name>A0A2U9QHQ7_9POXV</name>
<evidence type="ECO:0000256" key="5">
    <source>
        <dbReference type="ARBA" id="ARBA00023163"/>
    </source>
</evidence>
<evidence type="ECO:0000256" key="6">
    <source>
        <dbReference type="ARBA" id="ARBA00029798"/>
    </source>
</evidence>
<keyword evidence="4" id="KW-0238">DNA-binding</keyword>
<evidence type="ECO:0000256" key="3">
    <source>
        <dbReference type="ARBA" id="ARBA00023015"/>
    </source>
</evidence>